<evidence type="ECO:0000259" key="1">
    <source>
        <dbReference type="Pfam" id="PF03372"/>
    </source>
</evidence>
<name>A0A0K0DQK9_ANGCA</name>
<accession>A0A0K0DQK9</accession>
<feature type="domain" description="Endonuclease/exonuclease/phosphatase" evidence="1">
    <location>
        <begin position="4"/>
        <end position="210"/>
    </location>
</feature>
<organism evidence="2 3">
    <name type="scientific">Angiostrongylus cantonensis</name>
    <name type="common">Rat lungworm</name>
    <dbReference type="NCBI Taxonomy" id="6313"/>
    <lineage>
        <taxon>Eukaryota</taxon>
        <taxon>Metazoa</taxon>
        <taxon>Ecdysozoa</taxon>
        <taxon>Nematoda</taxon>
        <taxon>Chromadorea</taxon>
        <taxon>Rhabditida</taxon>
        <taxon>Rhabditina</taxon>
        <taxon>Rhabditomorpha</taxon>
        <taxon>Strongyloidea</taxon>
        <taxon>Metastrongylidae</taxon>
        <taxon>Angiostrongylus</taxon>
    </lineage>
</organism>
<dbReference type="AlphaFoldDB" id="A0A0K0DQK9"/>
<protein>
    <submittedName>
        <fullName evidence="3">Endo/exonuclease/phosphatase domain-containing protein</fullName>
    </submittedName>
</protein>
<evidence type="ECO:0000313" key="3">
    <source>
        <dbReference type="WBParaSite" id="ACAC_0001404801-mRNA-1"/>
    </source>
</evidence>
<sequence>MIRYDVVGLAETRRRYPFNAVYDTGEELFLGTCDSRGVGGVGVLVNTSLSMNIDSFEQLTTRIGRLRLKRCGSTSALTIFVVYAPTSNYDEEEVEAFYMDLERFYRENHTFFRVITGDFNSKIGPRRSSEERIGTHGLEWNEHVERLSKFIMATKSIHGNSQFQKPHRQRWTWESPNGECHNEIDHIIVNGKFCLTDVAVVPKFHTGSDHRLFRERFYFLRKEGKAGKFKNRSPRTSTNWDLFSPLVGCWEDAVVDNIDEEYDQLIQHLYVRAMKAESSKVTKRRLSPETLELIRQCGIERAAGNHKLTSELAKQCREAIKEDFKERRAAVMVEAAEAGKKCFEMVRVGVVLPPWSAVQFCSRRLPTTKTLEEFNSESTTPSVTDYVGAFPTFSD</sequence>
<dbReference type="InterPro" id="IPR005135">
    <property type="entry name" value="Endo/exonuclease/phosphatase"/>
</dbReference>
<dbReference type="GO" id="GO:0003824">
    <property type="term" value="F:catalytic activity"/>
    <property type="evidence" value="ECO:0007669"/>
    <property type="project" value="InterPro"/>
</dbReference>
<keyword evidence="2" id="KW-1185">Reference proteome</keyword>
<dbReference type="SUPFAM" id="SSF56219">
    <property type="entry name" value="DNase I-like"/>
    <property type="match status" value="1"/>
</dbReference>
<proteinExistence type="predicted"/>
<dbReference type="InterPro" id="IPR036691">
    <property type="entry name" value="Endo/exonu/phosph_ase_sf"/>
</dbReference>
<dbReference type="Proteomes" id="UP000035642">
    <property type="component" value="Unassembled WGS sequence"/>
</dbReference>
<dbReference type="Pfam" id="PF03372">
    <property type="entry name" value="Exo_endo_phos"/>
    <property type="match status" value="1"/>
</dbReference>
<dbReference type="WBParaSite" id="ACAC_0001404801-mRNA-1">
    <property type="protein sequence ID" value="ACAC_0001404801-mRNA-1"/>
    <property type="gene ID" value="ACAC_0001404801"/>
</dbReference>
<reference evidence="3" key="2">
    <citation type="submission" date="2017-02" db="UniProtKB">
        <authorList>
            <consortium name="WormBaseParasite"/>
        </authorList>
    </citation>
    <scope>IDENTIFICATION</scope>
</reference>
<reference evidence="2" key="1">
    <citation type="submission" date="2012-09" db="EMBL/GenBank/DDBJ databases">
        <authorList>
            <person name="Martin A.A."/>
        </authorList>
    </citation>
    <scope>NUCLEOTIDE SEQUENCE</scope>
</reference>
<dbReference type="Gene3D" id="3.60.10.10">
    <property type="entry name" value="Endonuclease/exonuclease/phosphatase"/>
    <property type="match status" value="1"/>
</dbReference>
<evidence type="ECO:0000313" key="2">
    <source>
        <dbReference type="Proteomes" id="UP000035642"/>
    </source>
</evidence>
<dbReference type="STRING" id="6313.A0A0K0DQK9"/>